<dbReference type="Gene3D" id="3.50.50.60">
    <property type="entry name" value="FAD/NAD(P)-binding domain"/>
    <property type="match status" value="1"/>
</dbReference>
<dbReference type="eggNOG" id="KOG1238">
    <property type="taxonomic scope" value="Eukaryota"/>
</dbReference>
<dbReference type="InParanoid" id="B0W3I2"/>
<evidence type="ECO:0000256" key="4">
    <source>
        <dbReference type="RuleBase" id="RU003968"/>
    </source>
</evidence>
<dbReference type="Gene3D" id="3.30.560.10">
    <property type="entry name" value="Glucose Oxidase, domain 3"/>
    <property type="match status" value="1"/>
</dbReference>
<gene>
    <name evidence="7" type="primary">6032713</name>
    <name evidence="6" type="ORF">CpipJ_CPIJ001368</name>
</gene>
<comment type="cofactor">
    <cofactor evidence="3">
        <name>FAD</name>
        <dbReference type="ChEBI" id="CHEBI:57692"/>
    </cofactor>
</comment>
<comment type="similarity">
    <text evidence="1 4">Belongs to the GMC oxidoreductase family.</text>
</comment>
<dbReference type="SUPFAM" id="SSF54373">
    <property type="entry name" value="FAD-linked reductases, C-terminal domain"/>
    <property type="match status" value="1"/>
</dbReference>
<dbReference type="EMBL" id="DS231832">
    <property type="protein sequence ID" value="EDS31768.1"/>
    <property type="molecule type" value="Genomic_DNA"/>
</dbReference>
<feature type="domain" description="Glucose-methanol-choline oxidoreductase N-terminal" evidence="5">
    <location>
        <begin position="121"/>
        <end position="144"/>
    </location>
</feature>
<dbReference type="KEGG" id="cqu:CpipJ_CPIJ001368"/>
<feature type="active site" description="Proton donor" evidence="2">
    <location>
        <position position="513"/>
    </location>
</feature>
<dbReference type="PROSITE" id="PS00623">
    <property type="entry name" value="GMC_OXRED_1"/>
    <property type="match status" value="1"/>
</dbReference>
<dbReference type="PANTHER" id="PTHR11552:SF208">
    <property type="entry name" value="RE36204P-RELATED"/>
    <property type="match status" value="1"/>
</dbReference>
<evidence type="ECO:0000313" key="8">
    <source>
        <dbReference type="Proteomes" id="UP000002320"/>
    </source>
</evidence>
<evidence type="ECO:0000256" key="2">
    <source>
        <dbReference type="PIRSR" id="PIRSR000137-1"/>
    </source>
</evidence>
<dbReference type="OrthoDB" id="269227at2759"/>
<dbReference type="Pfam" id="PF05199">
    <property type="entry name" value="GMC_oxred_C"/>
    <property type="match status" value="1"/>
</dbReference>
<dbReference type="EnsemblMetazoa" id="CPIJ001368-RA">
    <property type="protein sequence ID" value="CPIJ001368-PA"/>
    <property type="gene ID" value="CPIJ001368"/>
</dbReference>
<dbReference type="HOGENOM" id="CLU_002865_7_0_1"/>
<dbReference type="GO" id="GO:0050660">
    <property type="term" value="F:flavin adenine dinucleotide binding"/>
    <property type="evidence" value="ECO:0007669"/>
    <property type="project" value="InterPro"/>
</dbReference>
<dbReference type="Proteomes" id="UP000002320">
    <property type="component" value="Unassembled WGS sequence"/>
</dbReference>
<dbReference type="InterPro" id="IPR036188">
    <property type="entry name" value="FAD/NAD-bd_sf"/>
</dbReference>
<organism>
    <name type="scientific">Culex quinquefasciatus</name>
    <name type="common">Southern house mosquito</name>
    <name type="synonym">Culex pungens</name>
    <dbReference type="NCBI Taxonomy" id="7176"/>
    <lineage>
        <taxon>Eukaryota</taxon>
        <taxon>Metazoa</taxon>
        <taxon>Ecdysozoa</taxon>
        <taxon>Arthropoda</taxon>
        <taxon>Hexapoda</taxon>
        <taxon>Insecta</taxon>
        <taxon>Pterygota</taxon>
        <taxon>Neoptera</taxon>
        <taxon>Endopterygota</taxon>
        <taxon>Diptera</taxon>
        <taxon>Nematocera</taxon>
        <taxon>Culicoidea</taxon>
        <taxon>Culicidae</taxon>
        <taxon>Culicinae</taxon>
        <taxon>Culicini</taxon>
        <taxon>Culex</taxon>
        <taxon>Culex</taxon>
    </lineage>
</organism>
<evidence type="ECO:0000256" key="3">
    <source>
        <dbReference type="PIRSR" id="PIRSR000137-2"/>
    </source>
</evidence>
<name>B0W3I2_CULQU</name>
<dbReference type="SUPFAM" id="SSF51905">
    <property type="entry name" value="FAD/NAD(P)-binding domain"/>
    <property type="match status" value="1"/>
</dbReference>
<reference evidence="6" key="1">
    <citation type="submission" date="2007-03" db="EMBL/GenBank/DDBJ databases">
        <title>Annotation of Culex pipiens quinquefasciatus.</title>
        <authorList>
            <consortium name="The Broad Institute Genome Sequencing Platform"/>
            <person name="Atkinson P.W."/>
            <person name="Hemingway J."/>
            <person name="Christensen B.M."/>
            <person name="Higgs S."/>
            <person name="Kodira C."/>
            <person name="Hannick L."/>
            <person name="Megy K."/>
            <person name="O'Leary S."/>
            <person name="Pearson M."/>
            <person name="Haas B.J."/>
            <person name="Mauceli E."/>
            <person name="Wortman J.R."/>
            <person name="Lee N.H."/>
            <person name="Guigo R."/>
            <person name="Stanke M."/>
            <person name="Alvarado L."/>
            <person name="Amedeo P."/>
            <person name="Antoine C.H."/>
            <person name="Arensburger P."/>
            <person name="Bidwell S.L."/>
            <person name="Crawford M."/>
            <person name="Camaro F."/>
            <person name="Devon K."/>
            <person name="Engels R."/>
            <person name="Hammond M."/>
            <person name="Howarth C."/>
            <person name="Koehrsen M."/>
            <person name="Lawson D."/>
            <person name="Montgomery P."/>
            <person name="Nene V."/>
            <person name="Nusbaum C."/>
            <person name="Puiu D."/>
            <person name="Romero-Severson J."/>
            <person name="Severson D.W."/>
            <person name="Shumway M."/>
            <person name="Sisk P."/>
            <person name="Stolte C."/>
            <person name="Zeng Q."/>
            <person name="Eisenstadt E."/>
            <person name="Fraser-Liggett C."/>
            <person name="Strausberg R."/>
            <person name="Galagan J."/>
            <person name="Birren B."/>
            <person name="Collins F.H."/>
        </authorList>
    </citation>
    <scope>NUCLEOTIDE SEQUENCE [LARGE SCALE GENOMIC DNA]</scope>
    <source>
        <strain evidence="6">JHB</strain>
    </source>
</reference>
<dbReference type="VEuPathDB" id="VectorBase:CQUJHB006469"/>
<proteinExistence type="inferred from homology"/>
<dbReference type="InterPro" id="IPR000172">
    <property type="entry name" value="GMC_OxRdtase_N"/>
</dbReference>
<dbReference type="Pfam" id="PF00732">
    <property type="entry name" value="GMC_oxred_N"/>
    <property type="match status" value="1"/>
</dbReference>
<dbReference type="STRING" id="7176.B0W3I2"/>
<dbReference type="InterPro" id="IPR012132">
    <property type="entry name" value="GMC_OxRdtase"/>
</dbReference>
<evidence type="ECO:0000313" key="7">
    <source>
        <dbReference type="EnsemblMetazoa" id="CPIJ001368-PA"/>
    </source>
</evidence>
<evidence type="ECO:0000313" key="6">
    <source>
        <dbReference type="EMBL" id="EDS31768.1"/>
    </source>
</evidence>
<sequence length="581" mass="65111">MGEGSFENLNDFEKQSNVDSINDDFLSETKGRYKAKNILNQYDFVIVGSSPAGCVLANRLSENPEWKVLLLEAGERENLFVKIPVFAAYFQSTSYTWNYLAERQNYSCRGMEDQRCGMPRGKGLGGSTLINYMMYVRGNRDDFDRWATQGNPGWSFDDVLPYFKKSERSLLGTKNGYHGTSGPLDVSYVPFKSEMARGFVSALQELGMPLVDYDGEKQLGVSFLHANLRNGQRLSASTAFLEPVEQRPNLHILTGSRVTKVLIDPRTKAAYGVEFIRKRSRYAVIAKKEVILSAGGLQTPQLLMLSGVGPKEQLEKVRIPVIQDLPVGKVLPASYVECNKSIFTRERNIDYPGGVEVLGFINTLNTSRDAVPDIELIFVNGSPGSDHGSGIRRGLRLSDETYERYLPLESGDIDTFTVNLVLLHPKSKGYMELKSDNPFQWPKFYTNFLKEEEDLETLVRGIKRVINIVDTPAMKRYGARLHNIPMRACALLGHGTDDYWRCALRTQATSMYHQTATCKMGPESDPEAVVSPQLRVYGISNLRVADVSIVPVTLSGHPAALAYMIGEKLADMIKEEWTKSR</sequence>
<dbReference type="AlphaFoldDB" id="B0W3I2"/>
<evidence type="ECO:0000259" key="5">
    <source>
        <dbReference type="PROSITE" id="PS00623"/>
    </source>
</evidence>
<keyword evidence="3 4" id="KW-0274">FAD</keyword>
<keyword evidence="8" id="KW-1185">Reference proteome</keyword>
<dbReference type="InterPro" id="IPR007867">
    <property type="entry name" value="GMC_OxRtase_C"/>
</dbReference>
<feature type="binding site" evidence="3">
    <location>
        <position position="258"/>
    </location>
    <ligand>
        <name>FAD</name>
        <dbReference type="ChEBI" id="CHEBI:57692"/>
    </ligand>
</feature>
<protein>
    <submittedName>
        <fullName evidence="6">Glucose dehydrogenase</fullName>
    </submittedName>
</protein>
<dbReference type="PIRSF" id="PIRSF000137">
    <property type="entry name" value="Alcohol_oxidase"/>
    <property type="match status" value="1"/>
</dbReference>
<dbReference type="OMA" id="MTPNIPK"/>
<dbReference type="GO" id="GO:0016614">
    <property type="term" value="F:oxidoreductase activity, acting on CH-OH group of donors"/>
    <property type="evidence" value="ECO:0007669"/>
    <property type="project" value="InterPro"/>
</dbReference>
<feature type="active site" description="Proton acceptor" evidence="2">
    <location>
        <position position="557"/>
    </location>
</feature>
<evidence type="ECO:0000256" key="1">
    <source>
        <dbReference type="ARBA" id="ARBA00010790"/>
    </source>
</evidence>
<reference evidence="7" key="2">
    <citation type="submission" date="2021-02" db="UniProtKB">
        <authorList>
            <consortium name="EnsemblMetazoa"/>
        </authorList>
    </citation>
    <scope>IDENTIFICATION</scope>
    <source>
        <strain evidence="7">JHB</strain>
    </source>
</reference>
<accession>B0W3I2</accession>
<dbReference type="PANTHER" id="PTHR11552">
    <property type="entry name" value="GLUCOSE-METHANOL-CHOLINE GMC OXIDOREDUCTASE"/>
    <property type="match status" value="1"/>
</dbReference>
<keyword evidence="4" id="KW-0285">Flavoprotein</keyword>
<dbReference type="VEuPathDB" id="VectorBase:CPIJ001368"/>